<feature type="transmembrane region" description="Helical" evidence="2">
    <location>
        <begin position="92"/>
        <end position="113"/>
    </location>
</feature>
<protein>
    <submittedName>
        <fullName evidence="3">Uncharacterized protein</fullName>
    </submittedName>
</protein>
<sequence length="120" mass="13741">MMHETGTDRRNPGVNKTEECNVRKPREVGGQRLHFVTFFFLGLQYRASMLSMRLLKLSSRARCRLLMAVARSSIPPLSLTSFASARKRSRRAFRFFFGSFVNLGYASTSSLAMRSLRISR</sequence>
<keyword evidence="2" id="KW-0812">Transmembrane</keyword>
<feature type="region of interest" description="Disordered" evidence="1">
    <location>
        <begin position="1"/>
        <end position="21"/>
    </location>
</feature>
<dbReference type="AlphaFoldDB" id="A0A0K8RBN0"/>
<keyword evidence="2" id="KW-0472">Membrane</keyword>
<accession>A0A0K8RBN0</accession>
<dbReference type="EMBL" id="GADI01005268">
    <property type="protein sequence ID" value="JAA68540.1"/>
    <property type="molecule type" value="mRNA"/>
</dbReference>
<evidence type="ECO:0000256" key="1">
    <source>
        <dbReference type="SAM" id="MobiDB-lite"/>
    </source>
</evidence>
<keyword evidence="2" id="KW-1133">Transmembrane helix</keyword>
<reference evidence="3" key="1">
    <citation type="submission" date="2012-12" db="EMBL/GenBank/DDBJ databases">
        <title>Identification and characterization of a phenylalanine ammonia-lyase gene family in Isatis indigotica Fort.</title>
        <authorList>
            <person name="Liu Q."/>
            <person name="Chen J."/>
            <person name="Zhou X."/>
            <person name="Di P."/>
            <person name="Xiao Y."/>
            <person name="Xuan H."/>
            <person name="Zhang L."/>
            <person name="Chen W."/>
        </authorList>
    </citation>
    <scope>NUCLEOTIDE SEQUENCE</scope>
    <source>
        <tissue evidence="3">Salivary gland</tissue>
    </source>
</reference>
<evidence type="ECO:0000313" key="3">
    <source>
        <dbReference type="EMBL" id="JAA68540.1"/>
    </source>
</evidence>
<organism evidence="3">
    <name type="scientific">Ixodes ricinus</name>
    <name type="common">Common tick</name>
    <name type="synonym">Acarus ricinus</name>
    <dbReference type="NCBI Taxonomy" id="34613"/>
    <lineage>
        <taxon>Eukaryota</taxon>
        <taxon>Metazoa</taxon>
        <taxon>Ecdysozoa</taxon>
        <taxon>Arthropoda</taxon>
        <taxon>Chelicerata</taxon>
        <taxon>Arachnida</taxon>
        <taxon>Acari</taxon>
        <taxon>Parasitiformes</taxon>
        <taxon>Ixodida</taxon>
        <taxon>Ixodoidea</taxon>
        <taxon>Ixodidae</taxon>
        <taxon>Ixodinae</taxon>
        <taxon>Ixodes</taxon>
    </lineage>
</organism>
<evidence type="ECO:0000256" key="2">
    <source>
        <dbReference type="SAM" id="Phobius"/>
    </source>
</evidence>
<name>A0A0K8RBN0_IXORI</name>
<proteinExistence type="evidence at transcript level"/>